<comment type="caution">
    <text evidence="2">The sequence shown here is derived from an EMBL/GenBank/DDBJ whole genome shotgun (WGS) entry which is preliminary data.</text>
</comment>
<dbReference type="Proteomes" id="UP000663852">
    <property type="component" value="Unassembled WGS sequence"/>
</dbReference>
<accession>A0A814L475</accession>
<dbReference type="AlphaFoldDB" id="A0A814L475"/>
<name>A0A814L475_ADIRI</name>
<sequence>MKLFVFVLFALLIHTINGNVFSRKCECKAVSNTVHVPFHSWKISSCKFCSCRNAAMINCEQACKTMVETYARTGCGKTVKGSKVKYSWKASSCSSGVSTVEYTCA</sequence>
<protein>
    <submittedName>
        <fullName evidence="2">Uncharacterized protein</fullName>
    </submittedName>
</protein>
<feature type="signal peptide" evidence="1">
    <location>
        <begin position="1"/>
        <end position="18"/>
    </location>
</feature>
<feature type="chain" id="PRO_5032430447" evidence="1">
    <location>
        <begin position="19"/>
        <end position="105"/>
    </location>
</feature>
<organism evidence="2 3">
    <name type="scientific">Adineta ricciae</name>
    <name type="common">Rotifer</name>
    <dbReference type="NCBI Taxonomy" id="249248"/>
    <lineage>
        <taxon>Eukaryota</taxon>
        <taxon>Metazoa</taxon>
        <taxon>Spiralia</taxon>
        <taxon>Gnathifera</taxon>
        <taxon>Rotifera</taxon>
        <taxon>Eurotatoria</taxon>
        <taxon>Bdelloidea</taxon>
        <taxon>Adinetida</taxon>
        <taxon>Adinetidae</taxon>
        <taxon>Adineta</taxon>
    </lineage>
</organism>
<evidence type="ECO:0000313" key="3">
    <source>
        <dbReference type="Proteomes" id="UP000663852"/>
    </source>
</evidence>
<evidence type="ECO:0000313" key="2">
    <source>
        <dbReference type="EMBL" id="CAF1058357.1"/>
    </source>
</evidence>
<proteinExistence type="predicted"/>
<dbReference type="EMBL" id="CAJNOJ010000081">
    <property type="protein sequence ID" value="CAF1058357.1"/>
    <property type="molecule type" value="Genomic_DNA"/>
</dbReference>
<dbReference type="OrthoDB" id="6047194at2759"/>
<gene>
    <name evidence="2" type="ORF">EDS130_LOCUS17783</name>
</gene>
<evidence type="ECO:0000256" key="1">
    <source>
        <dbReference type="SAM" id="SignalP"/>
    </source>
</evidence>
<reference evidence="2" key="1">
    <citation type="submission" date="2021-02" db="EMBL/GenBank/DDBJ databases">
        <authorList>
            <person name="Nowell W R."/>
        </authorList>
    </citation>
    <scope>NUCLEOTIDE SEQUENCE</scope>
</reference>
<keyword evidence="1" id="KW-0732">Signal</keyword>